<dbReference type="CDD" id="cd04645">
    <property type="entry name" value="LbH_gamma_CA_like"/>
    <property type="match status" value="1"/>
</dbReference>
<evidence type="ECO:0000313" key="3">
    <source>
        <dbReference type="EMBL" id="QBP05106.1"/>
    </source>
</evidence>
<comment type="similarity">
    <text evidence="1">Belongs to the gamma-class carbonic anhydrase family.</text>
</comment>
<dbReference type="InterPro" id="IPR050484">
    <property type="entry name" value="Transf_Hexapept/Carb_Anhydrase"/>
</dbReference>
<dbReference type="EMBL" id="MG917701">
    <property type="protein sequence ID" value="QBP05106.1"/>
    <property type="molecule type" value="Genomic_DNA"/>
</dbReference>
<dbReference type="PANTHER" id="PTHR13061">
    <property type="entry name" value="DYNACTIN SUBUNIT P25"/>
    <property type="match status" value="1"/>
</dbReference>
<dbReference type="InterPro" id="IPR011004">
    <property type="entry name" value="Trimer_LpxA-like_sf"/>
</dbReference>
<name>A0A7S4YLG5_ULVPR</name>
<organism evidence="3">
    <name type="scientific">Ulva prolifera</name>
    <name type="common">Green seaweed</name>
    <name type="synonym">Enteromorpha prolifera</name>
    <dbReference type="NCBI Taxonomy" id="3117"/>
    <lineage>
        <taxon>Eukaryota</taxon>
        <taxon>Viridiplantae</taxon>
        <taxon>Chlorophyta</taxon>
        <taxon>core chlorophytes</taxon>
        <taxon>Ulvophyceae</taxon>
        <taxon>OUU clade</taxon>
        <taxon>Ulvales</taxon>
        <taxon>Ulvaceae</taxon>
        <taxon>Ulva</taxon>
    </lineage>
</organism>
<reference evidence="3" key="1">
    <citation type="submission" date="2018-02" db="EMBL/GenBank/DDBJ databases">
        <title>Characterization and transcriptional analysis of three carbonic anhydrase genes in the green tide-forming alga Ulva prolifera (Ulvophyceae, Chlorophyta).</title>
        <authorList>
            <person name="Liu F."/>
        </authorList>
    </citation>
    <scope>NUCLEOTIDE SEQUENCE</scope>
    <source>
        <strain evidence="3">UpCA0778</strain>
    </source>
</reference>
<gene>
    <name evidence="3" type="primary">rCA2</name>
</gene>
<evidence type="ECO:0000256" key="1">
    <source>
        <dbReference type="ARBA" id="ARBA00023595"/>
    </source>
</evidence>
<dbReference type="AlphaFoldDB" id="A0A7S4YLG5"/>
<accession>A0A7S4YLG5</accession>
<sequence>MALLLSRFGLVLRETGQALERVGYDLGWVYTGLERYREHIYRSQPLSPVNGSTPAVHKSAFIAPNANVTGNVQIGKGASVFYNSIVRGDGAAVIIGQGTNVQDGCTISTVNAGVGQNETPVNLGDNVTVGHAATLRGCTIEDEALIGMGACVLDGARVERGGMVAAGAVVLPGTVVPTGELWGGNPAQRLRGLKPEEAAFLPRSASLYSDLAKRHRIDCAESSTGL</sequence>
<dbReference type="GO" id="GO:0031966">
    <property type="term" value="C:mitochondrial membrane"/>
    <property type="evidence" value="ECO:0007669"/>
    <property type="project" value="UniProtKB-SubCell"/>
</dbReference>
<dbReference type="PANTHER" id="PTHR13061:SF50">
    <property type="entry name" value="GAMMA CARBONIC ANHYDRASE 1, MITOCHONDRIAL"/>
    <property type="match status" value="1"/>
</dbReference>
<protein>
    <submittedName>
        <fullName evidence="3">Gamma carbonic anhydrase 2</fullName>
    </submittedName>
</protein>
<proteinExistence type="inferred from homology"/>
<dbReference type="InterPro" id="IPR047324">
    <property type="entry name" value="LbH_gamma_CA-like"/>
</dbReference>
<dbReference type="SMR" id="A0A7S4YLG5"/>
<evidence type="ECO:0000256" key="2">
    <source>
        <dbReference type="ARBA" id="ARBA00034694"/>
    </source>
</evidence>
<comment type="subcellular location">
    <subcellularLocation>
        <location evidence="2">Mitochondrion membrane</location>
        <topology evidence="2">Peripheral membrane protein</topology>
        <orientation evidence="2">Matrix side</orientation>
    </subcellularLocation>
</comment>
<dbReference type="SUPFAM" id="SSF51161">
    <property type="entry name" value="Trimeric LpxA-like enzymes"/>
    <property type="match status" value="1"/>
</dbReference>
<dbReference type="Gene3D" id="2.160.10.10">
    <property type="entry name" value="Hexapeptide repeat proteins"/>
    <property type="match status" value="1"/>
</dbReference>